<evidence type="ECO:0000256" key="5">
    <source>
        <dbReference type="ARBA" id="ARBA00022801"/>
    </source>
</evidence>
<accession>A0A3D1JKW0</accession>
<name>A0A3D1JKW0_9CHLR</name>
<dbReference type="GO" id="GO:0000272">
    <property type="term" value="P:polysaccharide catabolic process"/>
    <property type="evidence" value="ECO:0007669"/>
    <property type="project" value="TreeGrafter"/>
</dbReference>
<keyword evidence="5" id="KW-0378">Hydrolase</keyword>
<gene>
    <name evidence="9" type="ORF">DEQ80_11105</name>
</gene>
<dbReference type="PANTHER" id="PTHR43576">
    <property type="entry name" value="ALPHA-L-ARABINOFURANOSIDASE C-RELATED"/>
    <property type="match status" value="1"/>
</dbReference>
<dbReference type="InterPro" id="IPR013780">
    <property type="entry name" value="Glyco_hydro_b"/>
</dbReference>
<comment type="catalytic activity">
    <reaction evidence="1">
        <text>Hydrolysis of terminal non-reducing alpha-L-arabinofuranoside residues in alpha-L-arabinosides.</text>
        <dbReference type="EC" id="3.2.1.55"/>
    </reaction>
</comment>
<dbReference type="EC" id="3.2.1.55" evidence="4"/>
<keyword evidence="7" id="KW-0326">Glycosidase</keyword>
<dbReference type="InterPro" id="IPR010720">
    <property type="entry name" value="Alpha-L-AF_C"/>
</dbReference>
<dbReference type="GO" id="GO:0046556">
    <property type="term" value="F:alpha-L-arabinofuranosidase activity"/>
    <property type="evidence" value="ECO:0007669"/>
    <property type="project" value="UniProtKB-EC"/>
</dbReference>
<evidence type="ECO:0000256" key="1">
    <source>
        <dbReference type="ARBA" id="ARBA00001462"/>
    </source>
</evidence>
<dbReference type="Gene3D" id="2.60.40.1180">
    <property type="entry name" value="Golgi alpha-mannosidase II"/>
    <property type="match status" value="1"/>
</dbReference>
<comment type="similarity">
    <text evidence="2">Belongs to the glycosyl hydrolase 51 family.</text>
</comment>
<dbReference type="STRING" id="229919.GCA_001050195_00065"/>
<dbReference type="EMBL" id="DPBP01000041">
    <property type="protein sequence ID" value="HCE18398.1"/>
    <property type="molecule type" value="Genomic_DNA"/>
</dbReference>
<dbReference type="SMART" id="SM00813">
    <property type="entry name" value="Alpha-L-AF_C"/>
    <property type="match status" value="1"/>
</dbReference>
<evidence type="ECO:0000256" key="7">
    <source>
        <dbReference type="ARBA" id="ARBA00023295"/>
    </source>
</evidence>
<reference evidence="9 10" key="1">
    <citation type="journal article" date="2018" name="Nat. Biotechnol.">
        <title>A standardized bacterial taxonomy based on genome phylogeny substantially revises the tree of life.</title>
        <authorList>
            <person name="Parks D.H."/>
            <person name="Chuvochina M."/>
            <person name="Waite D.W."/>
            <person name="Rinke C."/>
            <person name="Skarshewski A."/>
            <person name="Chaumeil P.A."/>
            <person name="Hugenholtz P."/>
        </authorList>
    </citation>
    <scope>NUCLEOTIDE SEQUENCE [LARGE SCALE GENOMIC DNA]</scope>
    <source>
        <strain evidence="9">UBA8781</strain>
    </source>
</reference>
<comment type="subunit">
    <text evidence="3">Homohexamer; trimer of dimers.</text>
</comment>
<evidence type="ECO:0000313" key="9">
    <source>
        <dbReference type="EMBL" id="HCE18398.1"/>
    </source>
</evidence>
<protein>
    <recommendedName>
        <fullName evidence="4">non-reducing end alpha-L-arabinofuranosidase</fullName>
        <ecNumber evidence="4">3.2.1.55</ecNumber>
    </recommendedName>
</protein>
<sequence length="502" mass="56208">MEHKAILTLHEEFAIGEVDPRLYGSFIEHLGRAVYGGIYEPGHPAADEQGFRGDVLELVRGLNTPIVRYPGGNFVSGYNWEDGIGPKEKRPRRLELAWRSVETNQVGVDEFVDWCRKAGTQVMMAVNLGTRGPEEARNLVEYCNHPGGTAWSDLRRANGHADPHNIKVWCLGNEMDGPWQICHKTAEEYGRVACETAKVMKWTDPTLELVACGSSGSGMPTFPAWEATVLDHTYEHVDYISLHTYYGNQKNDTPNFLAKSLDMDHFIRSVVATCDYVKAKKRSKKTLYLSFDEWNVWFHSHEADRKMEPWQVAPPLLEDVYTFEDALLVGCMLITLIKHADRVKMACLAQLVNVIAPIMTVNGGGAWRQTIYYPFQHASLFGRGTALNLNVRSPHYIDAEFGEVPTLEAVGVFNPQNDEITLFAVNRDLEKSLPLESAGQDLSGYRVKEHLVMVHPDLKAVNTLENPNNVAPTRREGAHIAGGKLSAELPAASWNVIRLAKI</sequence>
<proteinExistence type="inferred from homology"/>
<evidence type="ECO:0000256" key="2">
    <source>
        <dbReference type="ARBA" id="ARBA00007186"/>
    </source>
</evidence>
<dbReference type="Gene3D" id="3.20.20.80">
    <property type="entry name" value="Glycosidases"/>
    <property type="match status" value="1"/>
</dbReference>
<dbReference type="InterPro" id="IPR055235">
    <property type="entry name" value="ASD1_cat"/>
</dbReference>
<dbReference type="GO" id="GO:0046373">
    <property type="term" value="P:L-arabinose metabolic process"/>
    <property type="evidence" value="ECO:0007669"/>
    <property type="project" value="InterPro"/>
</dbReference>
<evidence type="ECO:0000256" key="3">
    <source>
        <dbReference type="ARBA" id="ARBA00011165"/>
    </source>
</evidence>
<dbReference type="PANTHER" id="PTHR43576:SF3">
    <property type="entry name" value="ALPHA-L-ARABINOFURANOSIDASE C"/>
    <property type="match status" value="1"/>
</dbReference>
<evidence type="ECO:0000313" key="10">
    <source>
        <dbReference type="Proteomes" id="UP000264141"/>
    </source>
</evidence>
<comment type="caution">
    <text evidence="9">The sequence shown here is derived from an EMBL/GenBank/DDBJ whole genome shotgun (WGS) entry which is preliminary data.</text>
</comment>
<evidence type="ECO:0000256" key="6">
    <source>
        <dbReference type="ARBA" id="ARBA00023277"/>
    </source>
</evidence>
<evidence type="ECO:0000256" key="4">
    <source>
        <dbReference type="ARBA" id="ARBA00012670"/>
    </source>
</evidence>
<dbReference type="SUPFAM" id="SSF51011">
    <property type="entry name" value="Glycosyl hydrolase domain"/>
    <property type="match status" value="1"/>
</dbReference>
<dbReference type="InterPro" id="IPR017853">
    <property type="entry name" value="GH"/>
</dbReference>
<dbReference type="Pfam" id="PF06964">
    <property type="entry name" value="Alpha-L-AF_C"/>
    <property type="match status" value="1"/>
</dbReference>
<dbReference type="Pfam" id="PF22848">
    <property type="entry name" value="ASD1_dom"/>
    <property type="match status" value="1"/>
</dbReference>
<evidence type="ECO:0000259" key="8">
    <source>
        <dbReference type="SMART" id="SM00813"/>
    </source>
</evidence>
<organism evidence="9 10">
    <name type="scientific">Anaerolinea thermolimosa</name>
    <dbReference type="NCBI Taxonomy" id="229919"/>
    <lineage>
        <taxon>Bacteria</taxon>
        <taxon>Bacillati</taxon>
        <taxon>Chloroflexota</taxon>
        <taxon>Anaerolineae</taxon>
        <taxon>Anaerolineales</taxon>
        <taxon>Anaerolineaceae</taxon>
        <taxon>Anaerolinea</taxon>
    </lineage>
</organism>
<dbReference type="SUPFAM" id="SSF51445">
    <property type="entry name" value="(Trans)glycosidases"/>
    <property type="match status" value="1"/>
</dbReference>
<dbReference type="Proteomes" id="UP000264141">
    <property type="component" value="Unassembled WGS sequence"/>
</dbReference>
<feature type="domain" description="Alpha-L-arabinofuranosidase C-terminal" evidence="8">
    <location>
        <begin position="292"/>
        <end position="493"/>
    </location>
</feature>
<keyword evidence="6" id="KW-0119">Carbohydrate metabolism</keyword>
<dbReference type="AlphaFoldDB" id="A0A3D1JKW0"/>